<dbReference type="EMBL" id="LN483345">
    <property type="protein sequence ID" value="CDZ98497.1"/>
    <property type="molecule type" value="Genomic_DNA"/>
</dbReference>
<proteinExistence type="inferred from homology"/>
<dbReference type="AlphaFoldDB" id="A0A0F7SN16"/>
<evidence type="ECO:0000313" key="4">
    <source>
        <dbReference type="EMBL" id="CDZ98497.1"/>
    </source>
</evidence>
<reference evidence="4" key="1">
    <citation type="submission" date="2014-08" db="EMBL/GenBank/DDBJ databases">
        <authorList>
            <person name="Sharma Rahul"/>
            <person name="Thines Marco"/>
        </authorList>
    </citation>
    <scope>NUCLEOTIDE SEQUENCE</scope>
</reference>
<evidence type="ECO:0000256" key="3">
    <source>
        <dbReference type="SAM" id="MobiDB-lite"/>
    </source>
</evidence>
<organism evidence="4">
    <name type="scientific">Phaffia rhodozyma</name>
    <name type="common">Yeast</name>
    <name type="synonym">Xanthophyllomyces dendrorhous</name>
    <dbReference type="NCBI Taxonomy" id="264483"/>
    <lineage>
        <taxon>Eukaryota</taxon>
        <taxon>Fungi</taxon>
        <taxon>Dikarya</taxon>
        <taxon>Basidiomycota</taxon>
        <taxon>Agaricomycotina</taxon>
        <taxon>Tremellomycetes</taxon>
        <taxon>Cystofilobasidiales</taxon>
        <taxon>Mrakiaceae</taxon>
        <taxon>Phaffia</taxon>
    </lineage>
</organism>
<accession>A0A0F7SN16</accession>
<evidence type="ECO:0000256" key="2">
    <source>
        <dbReference type="ARBA" id="ARBA00022552"/>
    </source>
</evidence>
<dbReference type="InterPro" id="IPR019398">
    <property type="entry name" value="Pre-rRNA_process_TSR2"/>
</dbReference>
<comment type="similarity">
    <text evidence="1">Belongs to the TSR2 family.</text>
</comment>
<name>A0A0F7SN16_PHARH</name>
<protein>
    <submittedName>
        <fullName evidence="4">Uncharacterized conserved protein</fullName>
    </submittedName>
</protein>
<sequence length="245" mass="26283">MSTVASGSAPEPTSEPTPTIALFARGVWSLFLLWPALRLAVAQEWGGPESKEKRLWFASTIVDEFESRHLKHSTSTPALTPPSATATTSIAPVSSVVSSESITAELAATSLSTLVPPPFGLDLDTLSDLLFDILLEEFETDTEDGSTEQIAKQLLVLWSAAVNLDESLVKQLEIEAEKVSKSKVQASQGAGGDDEDDDEDGSDDYSDMSEGEDERPPTLVPAAVKEEPEIDEDGFTMVKGKGKNR</sequence>
<evidence type="ECO:0000256" key="1">
    <source>
        <dbReference type="ARBA" id="ARBA00006524"/>
    </source>
</evidence>
<keyword evidence="2" id="KW-0698">rRNA processing</keyword>
<feature type="region of interest" description="Disordered" evidence="3">
    <location>
        <begin position="180"/>
        <end position="245"/>
    </location>
</feature>
<dbReference type="PANTHER" id="PTHR21250">
    <property type="entry name" value="PRE-RRNA-PROCESSING PROTEIN TSR2 HOMOLOG"/>
    <property type="match status" value="1"/>
</dbReference>
<feature type="compositionally biased region" description="Acidic residues" evidence="3">
    <location>
        <begin position="192"/>
        <end position="213"/>
    </location>
</feature>
<dbReference type="GO" id="GO:0006364">
    <property type="term" value="P:rRNA processing"/>
    <property type="evidence" value="ECO:0007669"/>
    <property type="project" value="UniProtKB-KW"/>
</dbReference>
<dbReference type="Pfam" id="PF10273">
    <property type="entry name" value="WGG"/>
    <property type="match status" value="1"/>
</dbReference>